<reference evidence="1 2" key="1">
    <citation type="journal article" date="2014" name="PLoS ONE">
        <title>The first complete genome sequence of the class fimbriimonadia in the phylum armatimonadetes.</title>
        <authorList>
            <person name="Hu Z.Y."/>
            <person name="Wang Y.Z."/>
            <person name="Im W.T."/>
            <person name="Wang S.Y."/>
            <person name="Zhao G.P."/>
            <person name="Zheng H.J."/>
            <person name="Quan Z.X."/>
        </authorList>
    </citation>
    <scope>NUCLEOTIDE SEQUENCE [LARGE SCALE GENOMIC DNA]</scope>
    <source>
        <strain evidence="1">Gsoil 348</strain>
    </source>
</reference>
<evidence type="ECO:0000313" key="1">
    <source>
        <dbReference type="EMBL" id="AIE87587.1"/>
    </source>
</evidence>
<dbReference type="KEGG" id="fgi:OP10G_4219"/>
<gene>
    <name evidence="1" type="ORF">OP10G_4219</name>
</gene>
<dbReference type="HOGENOM" id="CLU_041661_1_0_0"/>
<evidence type="ECO:0000313" key="2">
    <source>
        <dbReference type="Proteomes" id="UP000027982"/>
    </source>
</evidence>
<evidence type="ECO:0008006" key="3">
    <source>
        <dbReference type="Google" id="ProtNLM"/>
    </source>
</evidence>
<accession>A0A068NW73</accession>
<dbReference type="Proteomes" id="UP000027982">
    <property type="component" value="Chromosome"/>
</dbReference>
<sequence length="239" mass="26732">MFAQAKAAAKTTQSLSNMKQIGTGLKIYLGDNDDVYPQRKYDIFTSTGAKSQISWKGMIYPYVKSTALFTDTVNQAAKYPDDTSEPTLLAIDGKVPSGNLFQRGYFLADLPFMWKKDWGAATISDTEFENPANTLVIGEHKRVWVDGGPYLDWTPSANYPGDPITGMKYPWGGNKWDNKAMVLVFHDSHAKRAANSAICGKDNELNMWGYQRNQLNAWGAMGDVQWLDTFCQTMPAEVR</sequence>
<keyword evidence="2" id="KW-1185">Reference proteome</keyword>
<protein>
    <recommendedName>
        <fullName evidence="3">DUF1559 domain-containing protein</fullName>
    </recommendedName>
</protein>
<dbReference type="STRING" id="661478.OP10G_4219"/>
<dbReference type="EMBL" id="CP007139">
    <property type="protein sequence ID" value="AIE87587.1"/>
    <property type="molecule type" value="Genomic_DNA"/>
</dbReference>
<name>A0A068NW73_FIMGI</name>
<dbReference type="AlphaFoldDB" id="A0A068NW73"/>
<organism evidence="1 2">
    <name type="scientific">Fimbriimonas ginsengisoli Gsoil 348</name>
    <dbReference type="NCBI Taxonomy" id="661478"/>
    <lineage>
        <taxon>Bacteria</taxon>
        <taxon>Bacillati</taxon>
        <taxon>Armatimonadota</taxon>
        <taxon>Fimbriimonadia</taxon>
        <taxon>Fimbriimonadales</taxon>
        <taxon>Fimbriimonadaceae</taxon>
        <taxon>Fimbriimonas</taxon>
    </lineage>
</organism>
<proteinExistence type="predicted"/>